<dbReference type="AlphaFoldDB" id="A0A3S5BTS0"/>
<evidence type="ECO:0000259" key="1">
    <source>
        <dbReference type="Pfam" id="PF06701"/>
    </source>
</evidence>
<name>A0A3S5BTS0_9PLAT</name>
<dbReference type="InterPro" id="IPR037252">
    <property type="entry name" value="Mib_Herc2_sf"/>
</dbReference>
<reference evidence="2" key="1">
    <citation type="submission" date="2018-11" db="EMBL/GenBank/DDBJ databases">
        <authorList>
            <consortium name="Pathogen Informatics"/>
        </authorList>
    </citation>
    <scope>NUCLEOTIDE SEQUENCE</scope>
</reference>
<dbReference type="Proteomes" id="UP000784294">
    <property type="component" value="Unassembled WGS sequence"/>
</dbReference>
<evidence type="ECO:0000313" key="2">
    <source>
        <dbReference type="EMBL" id="VEL18026.1"/>
    </source>
</evidence>
<dbReference type="InterPro" id="IPR010606">
    <property type="entry name" value="Mib_Herc2"/>
</dbReference>
<proteinExistence type="predicted"/>
<accession>A0A3S5BTS0</accession>
<dbReference type="OrthoDB" id="2122982at2759"/>
<sequence length="74" mass="7838">MARIASTGGVNDGDSGGSVVATGLIAVPTQGRVTERRNWYAWALHSAVSIVWDSGASNIYRLGYMGLVDLKDEP</sequence>
<comment type="caution">
    <text evidence="2">The sequence shown here is derived from an EMBL/GenBank/DDBJ whole genome shotgun (WGS) entry which is preliminary data.</text>
</comment>
<dbReference type="EMBL" id="CAAALY010035322">
    <property type="protein sequence ID" value="VEL18026.1"/>
    <property type="molecule type" value="Genomic_DNA"/>
</dbReference>
<protein>
    <recommendedName>
        <fullName evidence="1">MIB/HERC2 domain-containing protein</fullName>
    </recommendedName>
</protein>
<evidence type="ECO:0000313" key="3">
    <source>
        <dbReference type="Proteomes" id="UP000784294"/>
    </source>
</evidence>
<dbReference type="GO" id="GO:0004842">
    <property type="term" value="F:ubiquitin-protein transferase activity"/>
    <property type="evidence" value="ECO:0007669"/>
    <property type="project" value="InterPro"/>
</dbReference>
<dbReference type="GO" id="GO:0016567">
    <property type="term" value="P:protein ubiquitination"/>
    <property type="evidence" value="ECO:0007669"/>
    <property type="project" value="InterPro"/>
</dbReference>
<dbReference type="GO" id="GO:0046872">
    <property type="term" value="F:metal ion binding"/>
    <property type="evidence" value="ECO:0007669"/>
    <property type="project" value="InterPro"/>
</dbReference>
<dbReference type="SUPFAM" id="SSF159034">
    <property type="entry name" value="Mib/herc2 domain-like"/>
    <property type="match status" value="1"/>
</dbReference>
<dbReference type="Gene3D" id="2.30.30.40">
    <property type="entry name" value="SH3 Domains"/>
    <property type="match status" value="1"/>
</dbReference>
<keyword evidence="3" id="KW-1185">Reference proteome</keyword>
<gene>
    <name evidence="2" type="ORF">PXEA_LOCUS11466</name>
</gene>
<feature type="domain" description="MIB/HERC2" evidence="1">
    <location>
        <begin position="29"/>
        <end position="71"/>
    </location>
</feature>
<organism evidence="2 3">
    <name type="scientific">Protopolystoma xenopodis</name>
    <dbReference type="NCBI Taxonomy" id="117903"/>
    <lineage>
        <taxon>Eukaryota</taxon>
        <taxon>Metazoa</taxon>
        <taxon>Spiralia</taxon>
        <taxon>Lophotrochozoa</taxon>
        <taxon>Platyhelminthes</taxon>
        <taxon>Monogenea</taxon>
        <taxon>Polyopisthocotylea</taxon>
        <taxon>Polystomatidea</taxon>
        <taxon>Polystomatidae</taxon>
        <taxon>Protopolystoma</taxon>
    </lineage>
</organism>
<dbReference type="Pfam" id="PF06701">
    <property type="entry name" value="MIB_HERC2"/>
    <property type="match status" value="1"/>
</dbReference>